<evidence type="ECO:0000259" key="11">
    <source>
        <dbReference type="PROSITE" id="PS50106"/>
    </source>
</evidence>
<dbReference type="PRINTS" id="PR00834">
    <property type="entry name" value="PROTEASES2C"/>
</dbReference>
<proteinExistence type="inferred from homology"/>
<dbReference type="EMBL" id="FOFG01000010">
    <property type="protein sequence ID" value="SER00293.1"/>
    <property type="molecule type" value="Genomic_DNA"/>
</dbReference>
<dbReference type="InterPro" id="IPR011782">
    <property type="entry name" value="Pept_S1C_Do"/>
</dbReference>
<dbReference type="InterPro" id="IPR036034">
    <property type="entry name" value="PDZ_sf"/>
</dbReference>
<evidence type="ECO:0000256" key="10">
    <source>
        <dbReference type="PIRSR" id="PIRSR611782-2"/>
    </source>
</evidence>
<feature type="domain" description="PDZ" evidence="11">
    <location>
        <begin position="261"/>
        <end position="340"/>
    </location>
</feature>
<evidence type="ECO:0000256" key="6">
    <source>
        <dbReference type="ARBA" id="ARBA00022764"/>
    </source>
</evidence>
<feature type="binding site" evidence="10">
    <location>
        <position position="98"/>
    </location>
    <ligand>
        <name>substrate</name>
    </ligand>
</feature>
<dbReference type="RefSeq" id="WP_238858335.1">
    <property type="nucleotide sequence ID" value="NZ_FOFG01000010.1"/>
</dbReference>
<dbReference type="NCBIfam" id="TIGR02037">
    <property type="entry name" value="degP_htrA_DO"/>
    <property type="match status" value="1"/>
</dbReference>
<evidence type="ECO:0000256" key="4">
    <source>
        <dbReference type="ARBA" id="ARBA00022729"/>
    </source>
</evidence>
<dbReference type="Proteomes" id="UP000199647">
    <property type="component" value="Unassembled WGS sequence"/>
</dbReference>
<feature type="binding site" evidence="10">
    <location>
        <begin position="202"/>
        <end position="204"/>
    </location>
    <ligand>
        <name>substrate</name>
    </ligand>
</feature>
<dbReference type="InterPro" id="IPR009003">
    <property type="entry name" value="Peptidase_S1_PA"/>
</dbReference>
<dbReference type="Pfam" id="PF13180">
    <property type="entry name" value="PDZ_2"/>
    <property type="match status" value="1"/>
</dbReference>
<dbReference type="STRING" id="1855383.SAMN05216548_11018"/>
<evidence type="ECO:0000256" key="2">
    <source>
        <dbReference type="ARBA" id="ARBA00010541"/>
    </source>
</evidence>
<dbReference type="GO" id="GO:0004252">
    <property type="term" value="F:serine-type endopeptidase activity"/>
    <property type="evidence" value="ECO:0007669"/>
    <property type="project" value="InterPro"/>
</dbReference>
<dbReference type="PROSITE" id="PS50106">
    <property type="entry name" value="PDZ"/>
    <property type="match status" value="2"/>
</dbReference>
<keyword evidence="3 12" id="KW-0645">Protease</keyword>
<keyword evidence="13" id="KW-1185">Reference proteome</keyword>
<sequence length="456" mass="47623">MSALALSPYSDALAQEQAPQSRQEITLSFAPVVKRAAPAVVNVYATQKVQARRSPFAGDPFFERFFGGDMGVPQERAQSSLGSGVIVDPKGLIITNHHVIANANQVRVALSDGREFPAEVMLDDERTDLAVLKIQGSSGNYPILKLSDSDALEVGDLVLAIGDPFGVGQTVTSGIVSALARTDIGANDMSFFIQTDAAINPGNSGGALLDVHGDVVGINSAIYSQSGGNIGIGFAIPSNMVRTVLAQAQAGNKTVERPWIGASYQRVTSEIATSLGLDRPRGALVTDVQPSSPASRAGLKMGDLIVSVDGLEIADPPGLEYRFALAGIGKDVKLGIRRDDRPTTLTLALEKPPKGGAETTIGGNMPLTGATVTDLSPYLAARLHIQNVRSGAVVTKVDPASPAAQLGLRPGDLILRLQGHDISSADQLNDLIKAGSRLWRITIDRGGSVSNLVIGG</sequence>
<dbReference type="AlphaFoldDB" id="A0A1H9KN68"/>
<dbReference type="Gene3D" id="2.30.42.10">
    <property type="match status" value="2"/>
</dbReference>
<gene>
    <name evidence="12" type="ORF">SAMN05216548_11018</name>
</gene>
<evidence type="ECO:0000256" key="7">
    <source>
        <dbReference type="ARBA" id="ARBA00022801"/>
    </source>
</evidence>
<comment type="subcellular location">
    <subcellularLocation>
        <location evidence="1">Periplasm</location>
    </subcellularLocation>
</comment>
<dbReference type="PANTHER" id="PTHR22939:SF129">
    <property type="entry name" value="SERINE PROTEASE HTRA2, MITOCHONDRIAL"/>
    <property type="match status" value="1"/>
</dbReference>
<accession>A0A1H9KN68</accession>
<feature type="active site" description="Charge relay system" evidence="9">
    <location>
        <position position="98"/>
    </location>
</feature>
<keyword evidence="8" id="KW-0720">Serine protease</keyword>
<dbReference type="InterPro" id="IPR001940">
    <property type="entry name" value="Peptidase_S1C"/>
</dbReference>
<dbReference type="SUPFAM" id="SSF50494">
    <property type="entry name" value="Trypsin-like serine proteases"/>
    <property type="match status" value="1"/>
</dbReference>
<protein>
    <submittedName>
        <fullName evidence="12">Do/DeqQ family serine protease</fullName>
    </submittedName>
</protein>
<feature type="domain" description="PDZ" evidence="11">
    <location>
        <begin position="346"/>
        <end position="447"/>
    </location>
</feature>
<dbReference type="InterPro" id="IPR001478">
    <property type="entry name" value="PDZ"/>
</dbReference>
<reference evidence="12 13" key="1">
    <citation type="submission" date="2016-10" db="EMBL/GenBank/DDBJ databases">
        <authorList>
            <person name="de Groot N.N."/>
        </authorList>
    </citation>
    <scope>NUCLEOTIDE SEQUENCE [LARGE SCALE GENOMIC DNA]</scope>
    <source>
        <strain evidence="12 13">A52C2</strain>
    </source>
</reference>
<keyword evidence="6" id="KW-0574">Periplasm</keyword>
<dbReference type="GO" id="GO:0042597">
    <property type="term" value="C:periplasmic space"/>
    <property type="evidence" value="ECO:0007669"/>
    <property type="project" value="UniProtKB-SubCell"/>
</dbReference>
<comment type="similarity">
    <text evidence="2">Belongs to the peptidase S1C family.</text>
</comment>
<dbReference type="Pfam" id="PF13365">
    <property type="entry name" value="Trypsin_2"/>
    <property type="match status" value="1"/>
</dbReference>
<evidence type="ECO:0000256" key="8">
    <source>
        <dbReference type="ARBA" id="ARBA00022825"/>
    </source>
</evidence>
<feature type="binding site" evidence="10">
    <location>
        <position position="128"/>
    </location>
    <ligand>
        <name>substrate</name>
    </ligand>
</feature>
<dbReference type="GO" id="GO:0006508">
    <property type="term" value="P:proteolysis"/>
    <property type="evidence" value="ECO:0007669"/>
    <property type="project" value="UniProtKB-KW"/>
</dbReference>
<dbReference type="Gene3D" id="2.40.10.120">
    <property type="match status" value="1"/>
</dbReference>
<evidence type="ECO:0000313" key="13">
    <source>
        <dbReference type="Proteomes" id="UP000199647"/>
    </source>
</evidence>
<dbReference type="Pfam" id="PF17820">
    <property type="entry name" value="PDZ_6"/>
    <property type="match status" value="1"/>
</dbReference>
<feature type="active site" description="Charge relay system" evidence="9">
    <location>
        <position position="204"/>
    </location>
</feature>
<keyword evidence="7" id="KW-0378">Hydrolase</keyword>
<dbReference type="SMART" id="SM00228">
    <property type="entry name" value="PDZ"/>
    <property type="match status" value="2"/>
</dbReference>
<dbReference type="SUPFAM" id="SSF50156">
    <property type="entry name" value="PDZ domain-like"/>
    <property type="match status" value="2"/>
</dbReference>
<feature type="active site" description="Charge relay system" evidence="9">
    <location>
        <position position="128"/>
    </location>
</feature>
<evidence type="ECO:0000256" key="9">
    <source>
        <dbReference type="PIRSR" id="PIRSR611782-1"/>
    </source>
</evidence>
<keyword evidence="4" id="KW-0732">Signal</keyword>
<dbReference type="PANTHER" id="PTHR22939">
    <property type="entry name" value="SERINE PROTEASE FAMILY S1C HTRA-RELATED"/>
    <property type="match status" value="1"/>
</dbReference>
<evidence type="ECO:0000313" key="12">
    <source>
        <dbReference type="EMBL" id="SER00293.1"/>
    </source>
</evidence>
<evidence type="ECO:0000256" key="3">
    <source>
        <dbReference type="ARBA" id="ARBA00022670"/>
    </source>
</evidence>
<keyword evidence="5" id="KW-0677">Repeat</keyword>
<name>A0A1H9KN68_9HYPH</name>
<evidence type="ECO:0000256" key="1">
    <source>
        <dbReference type="ARBA" id="ARBA00004418"/>
    </source>
</evidence>
<dbReference type="InterPro" id="IPR041489">
    <property type="entry name" value="PDZ_6"/>
</dbReference>
<organism evidence="12 13">
    <name type="scientific">Faunimonas pinastri</name>
    <dbReference type="NCBI Taxonomy" id="1855383"/>
    <lineage>
        <taxon>Bacteria</taxon>
        <taxon>Pseudomonadati</taxon>
        <taxon>Pseudomonadota</taxon>
        <taxon>Alphaproteobacteria</taxon>
        <taxon>Hyphomicrobiales</taxon>
        <taxon>Afifellaceae</taxon>
        <taxon>Faunimonas</taxon>
    </lineage>
</organism>
<evidence type="ECO:0000256" key="5">
    <source>
        <dbReference type="ARBA" id="ARBA00022737"/>
    </source>
</evidence>